<dbReference type="Gene3D" id="3.40.50.150">
    <property type="entry name" value="Vaccinia Virus protein VP39"/>
    <property type="match status" value="1"/>
</dbReference>
<dbReference type="AlphaFoldDB" id="A0A1G5R9U0"/>
<evidence type="ECO:0000313" key="2">
    <source>
        <dbReference type="EMBL" id="SCZ70845.1"/>
    </source>
</evidence>
<dbReference type="PANTHER" id="PTHR34203:SF15">
    <property type="entry name" value="SLL1173 PROTEIN"/>
    <property type="match status" value="1"/>
</dbReference>
<name>A0A1G5R9U0_9RHOB</name>
<dbReference type="EMBL" id="FMWG01000011">
    <property type="protein sequence ID" value="SCZ70845.1"/>
    <property type="molecule type" value="Genomic_DNA"/>
</dbReference>
<evidence type="ECO:0000313" key="3">
    <source>
        <dbReference type="Proteomes" id="UP000198767"/>
    </source>
</evidence>
<evidence type="ECO:0000259" key="1">
    <source>
        <dbReference type="Pfam" id="PF05050"/>
    </source>
</evidence>
<dbReference type="Pfam" id="PF05050">
    <property type="entry name" value="Methyltransf_21"/>
    <property type="match status" value="1"/>
</dbReference>
<dbReference type="InterPro" id="IPR052514">
    <property type="entry name" value="SAM-dependent_MTase"/>
</dbReference>
<dbReference type="PANTHER" id="PTHR34203">
    <property type="entry name" value="METHYLTRANSFERASE, FKBM FAMILY PROTEIN"/>
    <property type="match status" value="1"/>
</dbReference>
<keyword evidence="2" id="KW-0489">Methyltransferase</keyword>
<dbReference type="RefSeq" id="WP_090220435.1">
    <property type="nucleotide sequence ID" value="NZ_FMWG01000011.1"/>
</dbReference>
<dbReference type="OrthoDB" id="4104638at2"/>
<gene>
    <name evidence="2" type="ORF">SAMN04488118_11124</name>
</gene>
<sequence length="254" mass="28288">MTRATLLKRSFDVYYRDPVRRARMDQLNALCVPKGGLAFDIGAHVGDRTGSFLRLGARVVALEPQPRVFRALRLIYGRQPKITLERKAVGASVGTVPFFVNSANPTISTASTELIDAAQAARGWQGQDWDHQIDVSVIRLDDLIAKYGIPDFIKIDVEGYEADVLRGLSHPVPLLSFEFTTIQPKITIQCLQILSALGAYEFNYSLGEEHRLEHACWQDLESLQSELLALPEVANSGDVFARLRPGEKNAEPRE</sequence>
<proteinExistence type="predicted"/>
<dbReference type="InterPro" id="IPR029063">
    <property type="entry name" value="SAM-dependent_MTases_sf"/>
</dbReference>
<protein>
    <submittedName>
        <fullName evidence="2">Methyltransferase, FkbM family</fullName>
    </submittedName>
</protein>
<dbReference type="GO" id="GO:0032259">
    <property type="term" value="P:methylation"/>
    <property type="evidence" value="ECO:0007669"/>
    <property type="project" value="UniProtKB-KW"/>
</dbReference>
<dbReference type="SUPFAM" id="SSF53335">
    <property type="entry name" value="S-adenosyl-L-methionine-dependent methyltransferases"/>
    <property type="match status" value="1"/>
</dbReference>
<dbReference type="Proteomes" id="UP000198767">
    <property type="component" value="Unassembled WGS sequence"/>
</dbReference>
<feature type="domain" description="Methyltransferase FkbM" evidence="1">
    <location>
        <begin position="40"/>
        <end position="186"/>
    </location>
</feature>
<organism evidence="2 3">
    <name type="scientific">Epibacterium ulvae</name>
    <dbReference type="NCBI Taxonomy" id="1156985"/>
    <lineage>
        <taxon>Bacteria</taxon>
        <taxon>Pseudomonadati</taxon>
        <taxon>Pseudomonadota</taxon>
        <taxon>Alphaproteobacteria</taxon>
        <taxon>Rhodobacterales</taxon>
        <taxon>Roseobacteraceae</taxon>
        <taxon>Epibacterium</taxon>
    </lineage>
</organism>
<dbReference type="InterPro" id="IPR006342">
    <property type="entry name" value="FkbM_mtfrase"/>
</dbReference>
<dbReference type="NCBIfam" id="TIGR01444">
    <property type="entry name" value="fkbM_fam"/>
    <property type="match status" value="1"/>
</dbReference>
<keyword evidence="2" id="KW-0808">Transferase</keyword>
<dbReference type="STRING" id="1156985.SAMN04488118_11124"/>
<keyword evidence="3" id="KW-1185">Reference proteome</keyword>
<accession>A0A1G5R9U0</accession>
<reference evidence="2 3" key="1">
    <citation type="submission" date="2016-10" db="EMBL/GenBank/DDBJ databases">
        <authorList>
            <person name="de Groot N.N."/>
        </authorList>
    </citation>
    <scope>NUCLEOTIDE SEQUENCE [LARGE SCALE GENOMIC DNA]</scope>
    <source>
        <strain evidence="2 3">U95</strain>
    </source>
</reference>
<dbReference type="GO" id="GO:0008168">
    <property type="term" value="F:methyltransferase activity"/>
    <property type="evidence" value="ECO:0007669"/>
    <property type="project" value="UniProtKB-KW"/>
</dbReference>